<evidence type="ECO:0000256" key="2">
    <source>
        <dbReference type="SAM" id="Phobius"/>
    </source>
</evidence>
<dbReference type="AlphaFoldDB" id="A0A834A2S0"/>
<dbReference type="Proteomes" id="UP000664940">
    <property type="component" value="Unassembled WGS sequence"/>
</dbReference>
<feature type="region of interest" description="Disordered" evidence="1">
    <location>
        <begin position="75"/>
        <end position="106"/>
    </location>
</feature>
<protein>
    <submittedName>
        <fullName evidence="3">Uncharacterized protein</fullName>
    </submittedName>
</protein>
<organism evidence="3 4">
    <name type="scientific">Phyllostomus discolor</name>
    <name type="common">pale spear-nosed bat</name>
    <dbReference type="NCBI Taxonomy" id="89673"/>
    <lineage>
        <taxon>Eukaryota</taxon>
        <taxon>Metazoa</taxon>
        <taxon>Chordata</taxon>
        <taxon>Craniata</taxon>
        <taxon>Vertebrata</taxon>
        <taxon>Euteleostomi</taxon>
        <taxon>Mammalia</taxon>
        <taxon>Eutheria</taxon>
        <taxon>Laurasiatheria</taxon>
        <taxon>Chiroptera</taxon>
        <taxon>Yangochiroptera</taxon>
        <taxon>Phyllostomidae</taxon>
        <taxon>Phyllostominae</taxon>
        <taxon>Phyllostomus</taxon>
    </lineage>
</organism>
<comment type="caution">
    <text evidence="3">The sequence shown here is derived from an EMBL/GenBank/DDBJ whole genome shotgun (WGS) entry which is preliminary data.</text>
</comment>
<reference evidence="3 4" key="1">
    <citation type="journal article" date="2020" name="Nature">
        <title>Six reference-quality genomes reveal evolution of bat adaptations.</title>
        <authorList>
            <person name="Jebb D."/>
            <person name="Huang Z."/>
            <person name="Pippel M."/>
            <person name="Hughes G.M."/>
            <person name="Lavrichenko K."/>
            <person name="Devanna P."/>
            <person name="Winkler S."/>
            <person name="Jermiin L.S."/>
            <person name="Skirmuntt E.C."/>
            <person name="Katzourakis A."/>
            <person name="Burkitt-Gray L."/>
            <person name="Ray D.A."/>
            <person name="Sullivan K.A.M."/>
            <person name="Roscito J.G."/>
            <person name="Kirilenko B.M."/>
            <person name="Davalos L.M."/>
            <person name="Corthals A.P."/>
            <person name="Power M.L."/>
            <person name="Jones G."/>
            <person name="Ransome R.D."/>
            <person name="Dechmann D.K.N."/>
            <person name="Locatelli A.G."/>
            <person name="Puechmaille S.J."/>
            <person name="Fedrigo O."/>
            <person name="Jarvis E.D."/>
            <person name="Hiller M."/>
            <person name="Vernes S.C."/>
            <person name="Myers E.W."/>
            <person name="Teeling E.C."/>
        </authorList>
    </citation>
    <scope>NUCLEOTIDE SEQUENCE [LARGE SCALE GENOMIC DNA]</scope>
    <source>
        <strain evidence="3">Bat1K_MPI-CBG_1</strain>
    </source>
</reference>
<evidence type="ECO:0000256" key="1">
    <source>
        <dbReference type="SAM" id="MobiDB-lite"/>
    </source>
</evidence>
<dbReference type="EMBL" id="JABVXQ010000006">
    <property type="protein sequence ID" value="KAF6104439.1"/>
    <property type="molecule type" value="Genomic_DNA"/>
</dbReference>
<accession>A0A834A2S0</accession>
<evidence type="ECO:0000313" key="3">
    <source>
        <dbReference type="EMBL" id="KAF6104439.1"/>
    </source>
</evidence>
<evidence type="ECO:0000313" key="4">
    <source>
        <dbReference type="Proteomes" id="UP000664940"/>
    </source>
</evidence>
<name>A0A834A2S0_9CHIR</name>
<sequence length="153" mass="17002">MLAKTWHQILTRCRRRAVCLSHGGGLVSFLYLFIFLPRAGMLPSFTRKAIKLIFNLKSQHFKIYEIMRQREGALTRRKASSAANCAAGRPRAGPQPRRASQRTEHSADLFEADPVAPWETAGHSWRPETRGGLPGTLVKAVGSLPGASFHIKP</sequence>
<feature type="compositionally biased region" description="Low complexity" evidence="1">
    <location>
        <begin position="86"/>
        <end position="98"/>
    </location>
</feature>
<keyword evidence="2" id="KW-1133">Transmembrane helix</keyword>
<proteinExistence type="predicted"/>
<feature type="transmembrane region" description="Helical" evidence="2">
    <location>
        <begin position="17"/>
        <end position="36"/>
    </location>
</feature>
<gene>
    <name evidence="3" type="ORF">HJG60_011369</name>
</gene>
<keyword evidence="2" id="KW-0812">Transmembrane</keyword>
<keyword evidence="2" id="KW-0472">Membrane</keyword>